<evidence type="ECO:0000256" key="4">
    <source>
        <dbReference type="ARBA" id="ARBA00022729"/>
    </source>
</evidence>
<dbReference type="PANTHER" id="PTHR22939">
    <property type="entry name" value="SERINE PROTEASE FAMILY S1C HTRA-RELATED"/>
    <property type="match status" value="1"/>
</dbReference>
<dbReference type="InterPro" id="IPR036034">
    <property type="entry name" value="PDZ_sf"/>
</dbReference>
<dbReference type="InterPro" id="IPR001478">
    <property type="entry name" value="PDZ"/>
</dbReference>
<evidence type="ECO:0000256" key="5">
    <source>
        <dbReference type="ARBA" id="ARBA00022737"/>
    </source>
</evidence>
<keyword evidence="8" id="KW-0720">Serine protease</keyword>
<dbReference type="AlphaFoldDB" id="A0A1T2KUV5"/>
<keyword evidence="14" id="KW-1185">Reference proteome</keyword>
<comment type="subcellular location">
    <subcellularLocation>
        <location evidence="1">Periplasm</location>
    </subcellularLocation>
</comment>
<feature type="binding site" evidence="10">
    <location>
        <position position="141"/>
    </location>
    <ligand>
        <name>substrate</name>
    </ligand>
</feature>
<feature type="binding site" evidence="10">
    <location>
        <begin position="226"/>
        <end position="230"/>
    </location>
    <ligand>
        <name>substrate</name>
    </ligand>
</feature>
<feature type="active site" description="Charge relay system" evidence="9">
    <location>
        <position position="111"/>
    </location>
</feature>
<dbReference type="SUPFAM" id="SSF50494">
    <property type="entry name" value="Trypsin-like serine proteases"/>
    <property type="match status" value="1"/>
</dbReference>
<feature type="chain" id="PRO_5038500517" evidence="11">
    <location>
        <begin position="26"/>
        <end position="452"/>
    </location>
</feature>
<feature type="domain" description="PDZ" evidence="12">
    <location>
        <begin position="373"/>
        <end position="425"/>
    </location>
</feature>
<keyword evidence="6" id="KW-0574">Periplasm</keyword>
<dbReference type="SUPFAM" id="SSF50156">
    <property type="entry name" value="PDZ domain-like"/>
    <property type="match status" value="2"/>
</dbReference>
<dbReference type="InterPro" id="IPR011782">
    <property type="entry name" value="Pept_S1C_Do"/>
</dbReference>
<organism evidence="13 14">
    <name type="scientific">Solemya velesiana gill symbiont</name>
    <dbReference type="NCBI Taxonomy" id="1918948"/>
    <lineage>
        <taxon>Bacteria</taxon>
        <taxon>Pseudomonadati</taxon>
        <taxon>Pseudomonadota</taxon>
        <taxon>Gammaproteobacteria</taxon>
        <taxon>sulfur-oxidizing symbionts</taxon>
    </lineage>
</organism>
<evidence type="ECO:0000256" key="1">
    <source>
        <dbReference type="ARBA" id="ARBA00004418"/>
    </source>
</evidence>
<dbReference type="PROSITE" id="PS50106">
    <property type="entry name" value="PDZ"/>
    <property type="match status" value="2"/>
</dbReference>
<dbReference type="InterPro" id="IPR009003">
    <property type="entry name" value="Peptidase_S1_PA"/>
</dbReference>
<sequence>MNSVRRILVVALAITSLLVALPASAALPAAVDGKSLPSLAPMLERVTPAVVNISTVTHIKREENPLFSNSFFRLFFDLPSLQPRKKKKKSTSLGSGVIIDAEKGYVLTNSHVIDKAHEIRVTTHDGRRLEAKLIGADPETDVAVLQIGPENLSALKVADSDKLRVGDFVVAIGNPFGLSQTVTSGIVSALGIEGYENFIQTDASINPGNSGGPLVNLRGELVGINTAILAPGGSNVGIGFAIPANMVRAIMRQLVAHGEVRRGAFGISMQELDYDLKQVLGLENGEGAVVVEVSPGTAAEKAGVQVGDLITALNGKAIKGAASLRVQLALLQIGEEISMDVIREGRKHTLRSRIQDPFEQYTEGGMMSDQLAGAMLLEIADESSYGKFPAIRVGKVEQGSPASRSGVRADDVIIEVNRKRVKNFSDLKSVARKGIYQLKLRRGDSIVSFVSR</sequence>
<feature type="signal peptide" evidence="11">
    <location>
        <begin position="1"/>
        <end position="25"/>
    </location>
</feature>
<evidence type="ECO:0000256" key="8">
    <source>
        <dbReference type="ARBA" id="ARBA00022825"/>
    </source>
</evidence>
<dbReference type="EMBL" id="MPRJ01000030">
    <property type="protein sequence ID" value="OOZ36643.1"/>
    <property type="molecule type" value="Genomic_DNA"/>
</dbReference>
<name>A0A1T2KUV5_9GAMM</name>
<dbReference type="Pfam" id="PF13365">
    <property type="entry name" value="Trypsin_2"/>
    <property type="match status" value="1"/>
</dbReference>
<accession>A0A1T2KUV5</accession>
<protein>
    <submittedName>
        <fullName evidence="13">Serine endoprotease DegQ</fullName>
    </submittedName>
</protein>
<proteinExistence type="inferred from homology"/>
<dbReference type="GO" id="GO:0006508">
    <property type="term" value="P:proteolysis"/>
    <property type="evidence" value="ECO:0007669"/>
    <property type="project" value="UniProtKB-KW"/>
</dbReference>
<feature type="binding site" evidence="10">
    <location>
        <position position="111"/>
    </location>
    <ligand>
        <name>substrate</name>
    </ligand>
</feature>
<dbReference type="Proteomes" id="UP000190896">
    <property type="component" value="Unassembled WGS sequence"/>
</dbReference>
<dbReference type="PANTHER" id="PTHR22939:SF129">
    <property type="entry name" value="SERINE PROTEASE HTRA2, MITOCHONDRIAL"/>
    <property type="match status" value="1"/>
</dbReference>
<reference evidence="13 14" key="1">
    <citation type="submission" date="2016-11" db="EMBL/GenBank/DDBJ databases">
        <title>Mixed transmission modes and dynamic genome evolution in an obligate animal-bacterial symbiosis.</title>
        <authorList>
            <person name="Russell S.L."/>
            <person name="Corbett-Detig R.B."/>
            <person name="Cavanaugh C.M."/>
        </authorList>
    </citation>
    <scope>NUCLEOTIDE SEQUENCE [LARGE SCALE GENOMIC DNA]</scope>
    <source>
        <strain evidence="13">Se-Cadez</strain>
    </source>
</reference>
<dbReference type="Gene3D" id="2.40.10.120">
    <property type="match status" value="1"/>
</dbReference>
<keyword evidence="5" id="KW-0677">Repeat</keyword>
<feature type="binding site" evidence="10">
    <location>
        <begin position="208"/>
        <end position="210"/>
    </location>
    <ligand>
        <name>substrate</name>
    </ligand>
</feature>
<evidence type="ECO:0000313" key="13">
    <source>
        <dbReference type="EMBL" id="OOZ36643.1"/>
    </source>
</evidence>
<dbReference type="GO" id="GO:0042597">
    <property type="term" value="C:periplasmic space"/>
    <property type="evidence" value="ECO:0007669"/>
    <property type="project" value="UniProtKB-SubCell"/>
</dbReference>
<evidence type="ECO:0000256" key="9">
    <source>
        <dbReference type="PIRSR" id="PIRSR611782-1"/>
    </source>
</evidence>
<dbReference type="NCBIfam" id="TIGR02037">
    <property type="entry name" value="degP_htrA_DO"/>
    <property type="match status" value="1"/>
</dbReference>
<evidence type="ECO:0000256" key="2">
    <source>
        <dbReference type="ARBA" id="ARBA00010541"/>
    </source>
</evidence>
<dbReference type="OrthoDB" id="9758917at2"/>
<dbReference type="Gene3D" id="2.30.42.10">
    <property type="match status" value="2"/>
</dbReference>
<dbReference type="Pfam" id="PF13180">
    <property type="entry name" value="PDZ_2"/>
    <property type="match status" value="1"/>
</dbReference>
<dbReference type="PRINTS" id="PR00834">
    <property type="entry name" value="PROTEASES2C"/>
</dbReference>
<keyword evidence="3 13" id="KW-0645">Protease</keyword>
<keyword evidence="7" id="KW-0378">Hydrolase</keyword>
<evidence type="ECO:0000259" key="12">
    <source>
        <dbReference type="PROSITE" id="PS50106"/>
    </source>
</evidence>
<keyword evidence="4 11" id="KW-0732">Signal</keyword>
<dbReference type="Pfam" id="PF17820">
    <property type="entry name" value="PDZ_6"/>
    <property type="match status" value="1"/>
</dbReference>
<evidence type="ECO:0000256" key="7">
    <source>
        <dbReference type="ARBA" id="ARBA00022801"/>
    </source>
</evidence>
<dbReference type="SMART" id="SM00228">
    <property type="entry name" value="PDZ"/>
    <property type="match status" value="2"/>
</dbReference>
<dbReference type="GO" id="GO:0004252">
    <property type="term" value="F:serine-type endopeptidase activity"/>
    <property type="evidence" value="ECO:0007669"/>
    <property type="project" value="InterPro"/>
</dbReference>
<comment type="similarity">
    <text evidence="2">Belongs to the peptidase S1C family.</text>
</comment>
<evidence type="ECO:0000256" key="6">
    <source>
        <dbReference type="ARBA" id="ARBA00022764"/>
    </source>
</evidence>
<dbReference type="InterPro" id="IPR001940">
    <property type="entry name" value="Peptidase_S1C"/>
</dbReference>
<comment type="caution">
    <text evidence="13">The sequence shown here is derived from an EMBL/GenBank/DDBJ whole genome shotgun (WGS) entry which is preliminary data.</text>
</comment>
<dbReference type="RefSeq" id="WP_078486758.1">
    <property type="nucleotide sequence ID" value="NZ_MPRJ01000030.1"/>
</dbReference>
<feature type="active site" description="Charge relay system" evidence="9">
    <location>
        <position position="210"/>
    </location>
</feature>
<evidence type="ECO:0000256" key="11">
    <source>
        <dbReference type="SAM" id="SignalP"/>
    </source>
</evidence>
<evidence type="ECO:0000256" key="10">
    <source>
        <dbReference type="PIRSR" id="PIRSR611782-2"/>
    </source>
</evidence>
<feature type="active site" description="Charge relay system" evidence="9">
    <location>
        <position position="141"/>
    </location>
</feature>
<gene>
    <name evidence="13" type="ORF">BOW51_06005</name>
</gene>
<evidence type="ECO:0000256" key="3">
    <source>
        <dbReference type="ARBA" id="ARBA00022670"/>
    </source>
</evidence>
<feature type="domain" description="PDZ" evidence="12">
    <location>
        <begin position="254"/>
        <end position="345"/>
    </location>
</feature>
<evidence type="ECO:0000313" key="14">
    <source>
        <dbReference type="Proteomes" id="UP000190896"/>
    </source>
</evidence>
<dbReference type="InterPro" id="IPR041489">
    <property type="entry name" value="PDZ_6"/>
</dbReference>